<dbReference type="InterPro" id="IPR035986">
    <property type="entry name" value="PKD_dom_sf"/>
</dbReference>
<dbReference type="PANTHER" id="PTHR46730:SF1">
    <property type="entry name" value="PLAT DOMAIN-CONTAINING PROTEIN"/>
    <property type="match status" value="1"/>
</dbReference>
<dbReference type="GO" id="GO:0006816">
    <property type="term" value="P:calcium ion transport"/>
    <property type="evidence" value="ECO:0007669"/>
    <property type="project" value="TreeGrafter"/>
</dbReference>
<dbReference type="PROSITE" id="PS51724">
    <property type="entry name" value="SPOR"/>
    <property type="match status" value="1"/>
</dbReference>
<dbReference type="EMBL" id="FP565814">
    <property type="protein sequence ID" value="CBH22971.1"/>
    <property type="molecule type" value="Genomic_DNA"/>
</dbReference>
<dbReference type="InterPro" id="IPR022409">
    <property type="entry name" value="PKD/Chitinase_dom"/>
</dbReference>
<protein>
    <recommendedName>
        <fullName evidence="10">PKD domain-containing protein</fullName>
    </recommendedName>
</protein>
<keyword evidence="2" id="KW-0812">Transmembrane</keyword>
<evidence type="ECO:0000259" key="7">
    <source>
        <dbReference type="PROSITE" id="PS51724"/>
    </source>
</evidence>
<proteinExistence type="predicted"/>
<name>D5H4L6_SALRM</name>
<evidence type="ECO:0000256" key="2">
    <source>
        <dbReference type="ARBA" id="ARBA00022692"/>
    </source>
</evidence>
<keyword evidence="5" id="KW-0472">Membrane</keyword>
<dbReference type="InterPro" id="IPR007730">
    <property type="entry name" value="SPOR-like_dom"/>
</dbReference>
<accession>D5H4L6</accession>
<dbReference type="SMART" id="SM00089">
    <property type="entry name" value="PKD"/>
    <property type="match status" value="2"/>
</dbReference>
<dbReference type="InterPro" id="IPR000601">
    <property type="entry name" value="PKD_dom"/>
</dbReference>
<gene>
    <name evidence="8" type="ordered locus">SRM_00050</name>
</gene>
<evidence type="ECO:0008006" key="10">
    <source>
        <dbReference type="Google" id="ProtNLM"/>
    </source>
</evidence>
<dbReference type="PROSITE" id="PS50093">
    <property type="entry name" value="PKD"/>
    <property type="match status" value="2"/>
</dbReference>
<dbReference type="InterPro" id="IPR011250">
    <property type="entry name" value="OMP/PagP_B-barrel"/>
</dbReference>
<comment type="subcellular location">
    <subcellularLocation>
        <location evidence="1">Membrane</location>
        <topology evidence="1">Multi-pass membrane protein</topology>
    </subcellularLocation>
</comment>
<dbReference type="InterPro" id="IPR013783">
    <property type="entry name" value="Ig-like_fold"/>
</dbReference>
<keyword evidence="3" id="KW-0677">Repeat</keyword>
<dbReference type="AlphaFoldDB" id="D5H4L6"/>
<organism evidence="8 9">
    <name type="scientific">Salinibacter ruber (strain M8)</name>
    <dbReference type="NCBI Taxonomy" id="761659"/>
    <lineage>
        <taxon>Bacteria</taxon>
        <taxon>Pseudomonadati</taxon>
        <taxon>Rhodothermota</taxon>
        <taxon>Rhodothermia</taxon>
        <taxon>Rhodothermales</taxon>
        <taxon>Salinibacteraceae</taxon>
        <taxon>Salinibacter</taxon>
    </lineage>
</organism>
<dbReference type="Proteomes" id="UP000000933">
    <property type="component" value="Chromosome"/>
</dbReference>
<dbReference type="Pfam" id="PF05036">
    <property type="entry name" value="SPOR"/>
    <property type="match status" value="1"/>
</dbReference>
<dbReference type="KEGG" id="srm:SRM_00050"/>
<dbReference type="SUPFAM" id="SSF49299">
    <property type="entry name" value="PKD domain"/>
    <property type="match status" value="2"/>
</dbReference>
<dbReference type="CDD" id="cd00146">
    <property type="entry name" value="PKD"/>
    <property type="match status" value="2"/>
</dbReference>
<dbReference type="Gene3D" id="2.40.160.20">
    <property type="match status" value="1"/>
</dbReference>
<dbReference type="Gene3D" id="3.30.70.1070">
    <property type="entry name" value="Sporulation related repeat"/>
    <property type="match status" value="1"/>
</dbReference>
<dbReference type="InterPro" id="IPR036680">
    <property type="entry name" value="SPOR-like_sf"/>
</dbReference>
<evidence type="ECO:0000256" key="5">
    <source>
        <dbReference type="ARBA" id="ARBA00023136"/>
    </source>
</evidence>
<reference evidence="9" key="2">
    <citation type="submission" date="2010-04" db="EMBL/GenBank/DDBJ databases">
        <title>Genome sequence of Salinibacter ruber M8.</title>
        <authorList>
            <consortium name="Genoscope"/>
        </authorList>
    </citation>
    <scope>NUCLEOTIDE SEQUENCE [LARGE SCALE GENOMIC DNA]</scope>
    <source>
        <strain evidence="9">M8</strain>
    </source>
</reference>
<dbReference type="GO" id="GO:0005261">
    <property type="term" value="F:monoatomic cation channel activity"/>
    <property type="evidence" value="ECO:0007669"/>
    <property type="project" value="TreeGrafter"/>
</dbReference>
<evidence type="ECO:0000256" key="3">
    <source>
        <dbReference type="ARBA" id="ARBA00022737"/>
    </source>
</evidence>
<reference evidence="8 9" key="1">
    <citation type="journal article" date="2010" name="ISME J.">
        <title>Fine-scale evolution: genomic, phenotypic and ecological differentiation in two coexisting Salinibacter ruber strains.</title>
        <authorList>
            <person name="Pena A."/>
            <person name="Teeling H."/>
            <person name="Huerta-Cepas J."/>
            <person name="Santos F."/>
            <person name="Yarza P."/>
            <person name="Brito-Echeverria J."/>
            <person name="Lucio M."/>
            <person name="Schmitt-Kopplin P."/>
            <person name="Meseguer I."/>
            <person name="Schenowitz C."/>
            <person name="Dossat C."/>
            <person name="Barbe V."/>
            <person name="Dopazo J."/>
            <person name="Rossello-Mora R."/>
            <person name="Schuler M."/>
            <person name="Glockner F.O."/>
            <person name="Amann R."/>
            <person name="Gabaldon T."/>
            <person name="Anton J."/>
        </authorList>
    </citation>
    <scope>NUCLEOTIDE SEQUENCE [LARGE SCALE GENOMIC DNA]</scope>
    <source>
        <strain evidence="8 9">M8</strain>
    </source>
</reference>
<feature type="domain" description="SPOR" evidence="7">
    <location>
        <begin position="423"/>
        <end position="506"/>
    </location>
</feature>
<dbReference type="HOGENOM" id="CLU_538500_0_0_10"/>
<evidence type="ECO:0000313" key="9">
    <source>
        <dbReference type="Proteomes" id="UP000000933"/>
    </source>
</evidence>
<dbReference type="SUPFAM" id="SSF56925">
    <property type="entry name" value="OMPA-like"/>
    <property type="match status" value="1"/>
</dbReference>
<sequence length="507" mass="54191">MSGSLLGLPRSRGRTNQPGRVMHLCSLNVPRSRGGRLVLLGVALLLSGVVGTAQAQHLDNGFYGKLGAGLSGYTGDLAGPRAGAPQEFGADAIGRLPLVAVGELGYQLSPRWGLALGGQAGSYVSVGNAAPATDSYRRYTSHLLGRYTFGAPDRRVAFYLDAGLNVTAGGPTHTGIGPSVGGGIDIRAGRAVSLYVESRLHATVPDDAVDGRGRGAEGWSFDTVNQPLGFGLRFSLTTPTAPEIIALDAPTEVEAGTTATFTVTINEEEAARPLDRRWRFGDGTEGTGRTVTHTYRRPGTYPVTVSAHNEAGEATASTTIRVTRASAPPSPPEVPWVVSLTARPNPVRVGEPVQLRTAVEGEKPFTYQWTVDGTTATRGSAPTYTFDRPGRHTVQVRVSNDGGTETRSMTVQAERRTAKRPSPQPAGLWAVGVASMRNPAGAKRMARRYRTRLADAPVSVRIVEHMLDQERHFRVVVGRYETRAAAQKARETYRRALPPEAWAVRLE</sequence>
<feature type="domain" description="PKD" evidence="6">
    <location>
        <begin position="246"/>
        <end position="323"/>
    </location>
</feature>
<keyword evidence="4" id="KW-1133">Transmembrane helix</keyword>
<dbReference type="SUPFAM" id="SSF110997">
    <property type="entry name" value="Sporulation related repeat"/>
    <property type="match status" value="1"/>
</dbReference>
<evidence type="ECO:0000313" key="8">
    <source>
        <dbReference type="EMBL" id="CBH22971.1"/>
    </source>
</evidence>
<evidence type="ECO:0000256" key="4">
    <source>
        <dbReference type="ARBA" id="ARBA00022989"/>
    </source>
</evidence>
<evidence type="ECO:0000259" key="6">
    <source>
        <dbReference type="PROSITE" id="PS50093"/>
    </source>
</evidence>
<dbReference type="GO" id="GO:0042834">
    <property type="term" value="F:peptidoglycan binding"/>
    <property type="evidence" value="ECO:0007669"/>
    <property type="project" value="InterPro"/>
</dbReference>
<dbReference type="Pfam" id="PF00801">
    <property type="entry name" value="PKD"/>
    <property type="match status" value="2"/>
</dbReference>
<dbReference type="Gene3D" id="2.60.40.10">
    <property type="entry name" value="Immunoglobulins"/>
    <property type="match status" value="2"/>
</dbReference>
<dbReference type="GO" id="GO:0005886">
    <property type="term" value="C:plasma membrane"/>
    <property type="evidence" value="ECO:0007669"/>
    <property type="project" value="TreeGrafter"/>
</dbReference>
<dbReference type="PANTHER" id="PTHR46730">
    <property type="entry name" value="POLYCYSTIN-1"/>
    <property type="match status" value="1"/>
</dbReference>
<feature type="domain" description="PKD" evidence="6">
    <location>
        <begin position="364"/>
        <end position="414"/>
    </location>
</feature>
<evidence type="ECO:0000256" key="1">
    <source>
        <dbReference type="ARBA" id="ARBA00004141"/>
    </source>
</evidence>